<dbReference type="EMBL" id="JAUSVP010000002">
    <property type="protein sequence ID" value="MDQ0446166.1"/>
    <property type="molecule type" value="Genomic_DNA"/>
</dbReference>
<evidence type="ECO:0000259" key="2">
    <source>
        <dbReference type="Pfam" id="PF07811"/>
    </source>
</evidence>
<dbReference type="InterPro" id="IPR012495">
    <property type="entry name" value="TadE-like_dom"/>
</dbReference>
<keyword evidence="1" id="KW-0812">Transmembrane</keyword>
<gene>
    <name evidence="3" type="ORF">QO012_000655</name>
</gene>
<feature type="transmembrane region" description="Helical" evidence="1">
    <location>
        <begin position="31"/>
        <end position="54"/>
    </location>
</feature>
<evidence type="ECO:0000313" key="3">
    <source>
        <dbReference type="EMBL" id="MDQ0446166.1"/>
    </source>
</evidence>
<sequence>MAAGDIPGPGASGGAARRFPGAERGMAALEFALVMPILAAILLMGSQVVLYVNATRKVGQVARSISQMISQAVPPSNSSTATVNATDLHFSFDATLVIFPFVMTDARRQGMAWWTDISINFSSIVFTPVTGSTCNNPTDQSACYLATVAWTSTGTAQPGGANYRPCVTPQLAAANNAAPSRTSLPRSVFGPASLIVIDVVFTFTPTFASAFLPPLRIARSAYVQPRYATFVNYDTTGSDGIASKCPGF</sequence>
<keyword evidence="4" id="KW-1185">Reference proteome</keyword>
<name>A0ABU0HV08_9HYPH</name>
<dbReference type="RefSeq" id="WP_238204093.1">
    <property type="nucleotide sequence ID" value="NZ_BPQE01000017.1"/>
</dbReference>
<evidence type="ECO:0000256" key="1">
    <source>
        <dbReference type="SAM" id="Phobius"/>
    </source>
</evidence>
<keyword evidence="1" id="KW-1133">Transmembrane helix</keyword>
<protein>
    <submittedName>
        <fullName evidence="3">Flp pilus assembly protein TadG</fullName>
    </submittedName>
</protein>
<proteinExistence type="predicted"/>
<dbReference type="Proteomes" id="UP001231124">
    <property type="component" value="Unassembled WGS sequence"/>
</dbReference>
<comment type="caution">
    <text evidence="3">The sequence shown here is derived from an EMBL/GenBank/DDBJ whole genome shotgun (WGS) entry which is preliminary data.</text>
</comment>
<feature type="domain" description="TadE-like" evidence="2">
    <location>
        <begin position="25"/>
        <end position="63"/>
    </location>
</feature>
<accession>A0ABU0HV08</accession>
<evidence type="ECO:0000313" key="4">
    <source>
        <dbReference type="Proteomes" id="UP001231124"/>
    </source>
</evidence>
<keyword evidence="1" id="KW-0472">Membrane</keyword>
<reference evidence="3 4" key="1">
    <citation type="submission" date="2023-07" db="EMBL/GenBank/DDBJ databases">
        <title>Genomic Encyclopedia of Type Strains, Phase IV (KMG-IV): sequencing the most valuable type-strain genomes for metagenomic binning, comparative biology and taxonomic classification.</title>
        <authorList>
            <person name="Goeker M."/>
        </authorList>
    </citation>
    <scope>NUCLEOTIDE SEQUENCE [LARGE SCALE GENOMIC DNA]</scope>
    <source>
        <strain evidence="3 4">DSM 19013</strain>
    </source>
</reference>
<dbReference type="Pfam" id="PF07811">
    <property type="entry name" value="TadE"/>
    <property type="match status" value="1"/>
</dbReference>
<organism evidence="3 4">
    <name type="scientific">Methylobacterium aerolatum</name>
    <dbReference type="NCBI Taxonomy" id="418708"/>
    <lineage>
        <taxon>Bacteria</taxon>
        <taxon>Pseudomonadati</taxon>
        <taxon>Pseudomonadota</taxon>
        <taxon>Alphaproteobacteria</taxon>
        <taxon>Hyphomicrobiales</taxon>
        <taxon>Methylobacteriaceae</taxon>
        <taxon>Methylobacterium</taxon>
    </lineage>
</organism>